<proteinExistence type="inferred from homology"/>
<evidence type="ECO:0000256" key="4">
    <source>
        <dbReference type="ARBA" id="ARBA00022833"/>
    </source>
</evidence>
<gene>
    <name evidence="14" type="ORF">X975_24871</name>
</gene>
<evidence type="ECO:0000259" key="12">
    <source>
        <dbReference type="PROSITE" id="PS51030"/>
    </source>
</evidence>
<dbReference type="OMA" id="KTMVWTR"/>
<keyword evidence="15" id="KW-1185">Reference proteome</keyword>
<feature type="compositionally biased region" description="Low complexity" evidence="11">
    <location>
        <begin position="255"/>
        <end position="270"/>
    </location>
</feature>
<keyword evidence="6 10" id="KW-0238">DNA-binding</keyword>
<keyword evidence="8 10" id="KW-0675">Receptor</keyword>
<evidence type="ECO:0000313" key="15">
    <source>
        <dbReference type="Proteomes" id="UP000054359"/>
    </source>
</evidence>
<feature type="region of interest" description="Disordered" evidence="11">
    <location>
        <begin position="396"/>
        <end position="420"/>
    </location>
</feature>
<dbReference type="PROSITE" id="PS51030">
    <property type="entry name" value="NUCLEAR_REC_DBD_2"/>
    <property type="match status" value="1"/>
</dbReference>
<evidence type="ECO:0000256" key="9">
    <source>
        <dbReference type="ARBA" id="ARBA00023242"/>
    </source>
</evidence>
<evidence type="ECO:0000256" key="1">
    <source>
        <dbReference type="ARBA" id="ARBA00004123"/>
    </source>
</evidence>
<dbReference type="OrthoDB" id="10006908at2759"/>
<dbReference type="GO" id="GO:0008270">
    <property type="term" value="F:zinc ion binding"/>
    <property type="evidence" value="ECO:0007669"/>
    <property type="project" value="UniProtKB-KW"/>
</dbReference>
<feature type="compositionally biased region" description="Low complexity" evidence="11">
    <location>
        <begin position="402"/>
        <end position="420"/>
    </location>
</feature>
<dbReference type="PROSITE" id="PS51843">
    <property type="entry name" value="NR_LBD"/>
    <property type="match status" value="1"/>
</dbReference>
<protein>
    <submittedName>
        <fullName evidence="14">Hormone receptor 4</fullName>
    </submittedName>
</protein>
<keyword evidence="2 10" id="KW-0479">Metal-binding</keyword>
<dbReference type="FunFam" id="3.30.50.10:FF:000006">
    <property type="entry name" value="Nuclear receptor subfamily 5 group A member"/>
    <property type="match status" value="1"/>
</dbReference>
<dbReference type="CDD" id="cd07168">
    <property type="entry name" value="NR_DBD_DHR4_like"/>
    <property type="match status" value="1"/>
</dbReference>
<evidence type="ECO:0000256" key="2">
    <source>
        <dbReference type="ARBA" id="ARBA00022723"/>
    </source>
</evidence>
<feature type="region of interest" description="Disordered" evidence="11">
    <location>
        <begin position="224"/>
        <end position="270"/>
    </location>
</feature>
<dbReference type="EMBL" id="KK112761">
    <property type="protein sequence ID" value="KFM58483.1"/>
    <property type="molecule type" value="Genomic_DNA"/>
</dbReference>
<feature type="domain" description="NR LBD" evidence="13">
    <location>
        <begin position="466"/>
        <end position="702"/>
    </location>
</feature>
<dbReference type="InterPro" id="IPR050200">
    <property type="entry name" value="Nuclear_hormone_rcpt_NR3"/>
</dbReference>
<feature type="domain" description="Nuclear receptor" evidence="12">
    <location>
        <begin position="295"/>
        <end position="370"/>
    </location>
</feature>
<evidence type="ECO:0000259" key="13">
    <source>
        <dbReference type="PROSITE" id="PS51843"/>
    </source>
</evidence>
<keyword evidence="4 10" id="KW-0862">Zinc</keyword>
<evidence type="ECO:0000256" key="6">
    <source>
        <dbReference type="ARBA" id="ARBA00023125"/>
    </source>
</evidence>
<dbReference type="PRINTS" id="PR00047">
    <property type="entry name" value="STROIDFINGER"/>
</dbReference>
<keyword evidence="9 10" id="KW-0539">Nucleus</keyword>
<comment type="similarity">
    <text evidence="10">Belongs to the nuclear hormone receptor family.</text>
</comment>
<dbReference type="SUPFAM" id="SSF48508">
    <property type="entry name" value="Nuclear receptor ligand-binding domain"/>
    <property type="match status" value="1"/>
</dbReference>
<dbReference type="InterPro" id="IPR035500">
    <property type="entry name" value="NHR-like_dom_sf"/>
</dbReference>
<sequence>MIVVVRWCEVRMTLFHHLKLKRPRMNSGDHTPSMSQHPPTPSRKKATAVGNGNNDQATEKRPEIELGSEMTGSREDKSETQSEPPPPLERGSQCALEDSEATAMPQLERQNSVFDGGGNHEGRDVLPHLSPQLWPPSNTLAYHRHFGPPETEEEEPPPLLMGGKTMVWTRSPSISGRSRMPPSSTITSSSSKQTPSPKCTPTPSSTATSPQFELAQNVLSLYRQPQSTFPSNRPTCSRSSLESTDEESSIQAWPQSSETQTSASSSSVSPDTQALNLCVASTSRDSMAQDDDGQPMVCMICEDRATGLHYGIITCEGCKGFFKRTVQNKRVYTCAADGNCEVTKAQRNRCQYCRFQKCVRQGMVLAAVREDRMPGGRNSGAVYNLYKVKYKKHRRGQKNGHLTQEQQQQSSLPSPNPRLSVSHQDWANGQILKTALTSPADVVHLRHRSENCVTSSRQDNRMTTEQACAMIRQLVDCDAFEDVAKLRNAKEFLQCKLGLNDKLCHIGDNIVYKLVQWTKRLPFYHELPVAIHTQLLTHKWHELLVLTTCAFLAIRGSPPIDVSQAVATALCSLRECLTIMVGEPVGLEELREAGPLVERLARLADTFRRMGLCVEEYVCLKVIIMQSPEEIKDQKELEAIHDRYMKALRVFVEHRFPQQTTRFAELLSCIPEVQAAASLVVQSKMFYVPLFLNTSLKSETVG</sequence>
<dbReference type="SUPFAM" id="SSF57716">
    <property type="entry name" value="Glucocorticoid receptor-like (DNA-binding domain)"/>
    <property type="match status" value="1"/>
</dbReference>
<dbReference type="GO" id="GO:0003700">
    <property type="term" value="F:DNA-binding transcription factor activity"/>
    <property type="evidence" value="ECO:0007669"/>
    <property type="project" value="InterPro"/>
</dbReference>
<keyword evidence="7 10" id="KW-0804">Transcription</keyword>
<dbReference type="InterPro" id="IPR001723">
    <property type="entry name" value="Nuclear_hrmn_rcpt"/>
</dbReference>
<dbReference type="PANTHER" id="PTHR48092">
    <property type="entry name" value="KNIRPS-RELATED PROTEIN-RELATED"/>
    <property type="match status" value="1"/>
</dbReference>
<feature type="region of interest" description="Disordered" evidence="11">
    <location>
        <begin position="23"/>
        <end position="209"/>
    </location>
</feature>
<dbReference type="GO" id="GO:0006357">
    <property type="term" value="P:regulation of transcription by RNA polymerase II"/>
    <property type="evidence" value="ECO:0007669"/>
    <property type="project" value="UniProtKB-ARBA"/>
</dbReference>
<feature type="compositionally biased region" description="Low complexity" evidence="11">
    <location>
        <begin position="181"/>
        <end position="209"/>
    </location>
</feature>
<dbReference type="Pfam" id="PF00104">
    <property type="entry name" value="Hormone_recep"/>
    <property type="match status" value="1"/>
</dbReference>
<accession>A0A087T044</accession>
<dbReference type="PROSITE" id="PS00031">
    <property type="entry name" value="NUCLEAR_REC_DBD_1"/>
    <property type="match status" value="1"/>
</dbReference>
<keyword evidence="3 10" id="KW-0863">Zinc-finger</keyword>
<dbReference type="AlphaFoldDB" id="A0A087T044"/>
<dbReference type="Gene3D" id="3.30.50.10">
    <property type="entry name" value="Erythroid Transcription Factor GATA-1, subunit A"/>
    <property type="match status" value="1"/>
</dbReference>
<dbReference type="SMART" id="SM00430">
    <property type="entry name" value="HOLI"/>
    <property type="match status" value="1"/>
</dbReference>
<feature type="compositionally biased region" description="Polar residues" evidence="11">
    <location>
        <begin position="28"/>
        <end position="37"/>
    </location>
</feature>
<organism evidence="14 15">
    <name type="scientific">Stegodyphus mimosarum</name>
    <name type="common">African social velvet spider</name>
    <dbReference type="NCBI Taxonomy" id="407821"/>
    <lineage>
        <taxon>Eukaryota</taxon>
        <taxon>Metazoa</taxon>
        <taxon>Ecdysozoa</taxon>
        <taxon>Arthropoda</taxon>
        <taxon>Chelicerata</taxon>
        <taxon>Arachnida</taxon>
        <taxon>Araneae</taxon>
        <taxon>Araneomorphae</taxon>
        <taxon>Entelegynae</taxon>
        <taxon>Eresoidea</taxon>
        <taxon>Eresidae</taxon>
        <taxon>Stegodyphus</taxon>
    </lineage>
</organism>
<keyword evidence="5 10" id="KW-0805">Transcription regulation</keyword>
<comment type="subcellular location">
    <subcellularLocation>
        <location evidence="1 10">Nucleus</location>
    </subcellularLocation>
</comment>
<dbReference type="Gene3D" id="1.10.565.10">
    <property type="entry name" value="Retinoid X Receptor"/>
    <property type="match status" value="1"/>
</dbReference>
<evidence type="ECO:0000256" key="8">
    <source>
        <dbReference type="ARBA" id="ARBA00023170"/>
    </source>
</evidence>
<dbReference type="Proteomes" id="UP000054359">
    <property type="component" value="Unassembled WGS sequence"/>
</dbReference>
<dbReference type="PRINTS" id="PR00398">
    <property type="entry name" value="STRDHORMONER"/>
</dbReference>
<dbReference type="GO" id="GO:0043565">
    <property type="term" value="F:sequence-specific DNA binding"/>
    <property type="evidence" value="ECO:0007669"/>
    <property type="project" value="InterPro"/>
</dbReference>
<dbReference type="InterPro" id="IPR013088">
    <property type="entry name" value="Znf_NHR/GATA"/>
</dbReference>
<evidence type="ECO:0000256" key="3">
    <source>
        <dbReference type="ARBA" id="ARBA00022771"/>
    </source>
</evidence>
<feature type="non-terminal residue" evidence="14">
    <location>
        <position position="702"/>
    </location>
</feature>
<dbReference type="Pfam" id="PF00105">
    <property type="entry name" value="zf-C4"/>
    <property type="match status" value="1"/>
</dbReference>
<evidence type="ECO:0000313" key="14">
    <source>
        <dbReference type="EMBL" id="KFM58483.1"/>
    </source>
</evidence>
<name>A0A087T044_STEMI</name>
<reference evidence="14 15" key="1">
    <citation type="submission" date="2013-11" db="EMBL/GenBank/DDBJ databases">
        <title>Genome sequencing of Stegodyphus mimosarum.</title>
        <authorList>
            <person name="Bechsgaard J."/>
        </authorList>
    </citation>
    <scope>NUCLEOTIDE SEQUENCE [LARGE SCALE GENOMIC DNA]</scope>
</reference>
<evidence type="ECO:0000256" key="11">
    <source>
        <dbReference type="SAM" id="MobiDB-lite"/>
    </source>
</evidence>
<evidence type="ECO:0000256" key="5">
    <source>
        <dbReference type="ARBA" id="ARBA00023015"/>
    </source>
</evidence>
<dbReference type="SMART" id="SM00399">
    <property type="entry name" value="ZnF_C4"/>
    <property type="match status" value="1"/>
</dbReference>
<dbReference type="STRING" id="407821.A0A087T044"/>
<dbReference type="InterPro" id="IPR000536">
    <property type="entry name" value="Nucl_hrmn_rcpt_lig-bd"/>
</dbReference>
<evidence type="ECO:0000256" key="7">
    <source>
        <dbReference type="ARBA" id="ARBA00023163"/>
    </source>
</evidence>
<dbReference type="InterPro" id="IPR001628">
    <property type="entry name" value="Znf_hrmn_rcpt"/>
</dbReference>
<dbReference type="GO" id="GO:0005634">
    <property type="term" value="C:nucleus"/>
    <property type="evidence" value="ECO:0007669"/>
    <property type="project" value="UniProtKB-SubCell"/>
</dbReference>
<feature type="compositionally biased region" description="Polar residues" evidence="11">
    <location>
        <begin position="224"/>
        <end position="242"/>
    </location>
</feature>
<evidence type="ECO:0000256" key="10">
    <source>
        <dbReference type="RuleBase" id="RU004334"/>
    </source>
</evidence>